<sequence>MLPRNIRTASFSPGDDLDCPITGERSSHSHPQGFPPNKTSGHSSKNVSGLPPSLTENALVGNANPFLRRVVSNSESTPHRKEDGIRQNTVKDAKFLPKKRQWGPHIPPVGNIDMAEAYIAQKECYEQQKLIAADRLKVQRLRAMMWEQREEETALRDSIRSHLSDITCCNCQSTAELIEKDYAALRSIAHYYLDLEYQYNQSEDDLEELEHELTRSAARLSRLFHPVDNRKPQGVRTDRGAARPSFHSRSFDSQSVPLTTSERKDSQQQPHPSTSQVQGSILFDAEKDSDSISQRSTRSVSPDHSSRRDWDKTEARPRYDIADFESDLDEIAQSAPGSPRDAARLLGVRSHSAPDLVKDPFKLDLYEKSSPFEQNDLDSPESPFQRRKFIDNWILHQVRTSSLESARLRSQPEWETLRSQGLTDEEISQLALECWHSHDPGAVVSSGSTIKPSRRSEQASTIIWRGTCRSFNHRKRTNSMAFGARLQLRRMSHYDSAWREFGPDDEGSQPGDIAKENE</sequence>
<protein>
    <submittedName>
        <fullName evidence="3">Uncharacterized protein</fullName>
    </submittedName>
</protein>
<feature type="compositionally biased region" description="Polar residues" evidence="2">
    <location>
        <begin position="37"/>
        <end position="47"/>
    </location>
</feature>
<organism evidence="3 4">
    <name type="scientific">Aspergillus awamori</name>
    <name type="common">Black koji mold</name>
    <dbReference type="NCBI Taxonomy" id="105351"/>
    <lineage>
        <taxon>Eukaryota</taxon>
        <taxon>Fungi</taxon>
        <taxon>Dikarya</taxon>
        <taxon>Ascomycota</taxon>
        <taxon>Pezizomycotina</taxon>
        <taxon>Eurotiomycetes</taxon>
        <taxon>Eurotiomycetidae</taxon>
        <taxon>Eurotiales</taxon>
        <taxon>Aspergillaceae</taxon>
        <taxon>Aspergillus</taxon>
    </lineage>
</organism>
<feature type="coiled-coil region" evidence="1">
    <location>
        <begin position="192"/>
        <end position="219"/>
    </location>
</feature>
<keyword evidence="4" id="KW-1185">Reference proteome</keyword>
<evidence type="ECO:0000313" key="4">
    <source>
        <dbReference type="Proteomes" id="UP000286921"/>
    </source>
</evidence>
<name>A0A401KHF6_ASPAW</name>
<dbReference type="STRING" id="105351.A0A401KHF6"/>
<feature type="compositionally biased region" description="Basic and acidic residues" evidence="2">
    <location>
        <begin position="225"/>
        <end position="241"/>
    </location>
</feature>
<feature type="compositionally biased region" description="Polar residues" evidence="2">
    <location>
        <begin position="247"/>
        <end position="260"/>
    </location>
</feature>
<comment type="caution">
    <text evidence="3">The sequence shown here is derived from an EMBL/GenBank/DDBJ whole genome shotgun (WGS) entry which is preliminary data.</text>
</comment>
<dbReference type="AlphaFoldDB" id="A0A401KHF6"/>
<feature type="region of interest" description="Disordered" evidence="2">
    <location>
        <begin position="1"/>
        <end position="58"/>
    </location>
</feature>
<proteinExistence type="predicted"/>
<feature type="region of interest" description="Disordered" evidence="2">
    <location>
        <begin position="224"/>
        <end position="312"/>
    </location>
</feature>
<reference evidence="3 4" key="1">
    <citation type="submission" date="2016-09" db="EMBL/GenBank/DDBJ databases">
        <title>Aspergillus awamori IFM 58123T.</title>
        <authorList>
            <person name="Kusuya Y."/>
            <person name="Shimizu M."/>
            <person name="Takahashi H."/>
            <person name="Yaguchi T."/>
        </authorList>
    </citation>
    <scope>NUCLEOTIDE SEQUENCE [LARGE SCALE GENOMIC DNA]</scope>
    <source>
        <strain evidence="3 4">IFM 58123</strain>
    </source>
</reference>
<accession>A0A401KHF6</accession>
<evidence type="ECO:0000256" key="1">
    <source>
        <dbReference type="SAM" id="Coils"/>
    </source>
</evidence>
<feature type="region of interest" description="Disordered" evidence="2">
    <location>
        <begin position="497"/>
        <end position="518"/>
    </location>
</feature>
<evidence type="ECO:0000313" key="3">
    <source>
        <dbReference type="EMBL" id="GCB18595.1"/>
    </source>
</evidence>
<feature type="compositionally biased region" description="Polar residues" evidence="2">
    <location>
        <begin position="267"/>
        <end position="279"/>
    </location>
</feature>
<gene>
    <name evidence="3" type="ORF">AAWM_01480</name>
</gene>
<dbReference type="EMBL" id="BDHI01000001">
    <property type="protein sequence ID" value="GCB18595.1"/>
    <property type="molecule type" value="Genomic_DNA"/>
</dbReference>
<evidence type="ECO:0000256" key="2">
    <source>
        <dbReference type="SAM" id="MobiDB-lite"/>
    </source>
</evidence>
<feature type="compositionally biased region" description="Polar residues" evidence="2">
    <location>
        <begin position="291"/>
        <end position="303"/>
    </location>
</feature>
<dbReference type="Proteomes" id="UP000286921">
    <property type="component" value="Unassembled WGS sequence"/>
</dbReference>
<keyword evidence="1" id="KW-0175">Coiled coil</keyword>